<accession>A0A382B6Y1</accession>
<evidence type="ECO:0008006" key="2">
    <source>
        <dbReference type="Google" id="ProtNLM"/>
    </source>
</evidence>
<reference evidence="1" key="1">
    <citation type="submission" date="2018-05" db="EMBL/GenBank/DDBJ databases">
        <authorList>
            <person name="Lanie J.A."/>
            <person name="Ng W.-L."/>
            <person name="Kazmierczak K.M."/>
            <person name="Andrzejewski T.M."/>
            <person name="Davidsen T.M."/>
            <person name="Wayne K.J."/>
            <person name="Tettelin H."/>
            <person name="Glass J.I."/>
            <person name="Rusch D."/>
            <person name="Podicherti R."/>
            <person name="Tsui H.-C.T."/>
            <person name="Winkler M.E."/>
        </authorList>
    </citation>
    <scope>NUCLEOTIDE SEQUENCE</scope>
</reference>
<dbReference type="EMBL" id="UINC01028418">
    <property type="protein sequence ID" value="SVB09364.1"/>
    <property type="molecule type" value="Genomic_DNA"/>
</dbReference>
<organism evidence="1">
    <name type="scientific">marine metagenome</name>
    <dbReference type="NCBI Taxonomy" id="408172"/>
    <lineage>
        <taxon>unclassified sequences</taxon>
        <taxon>metagenomes</taxon>
        <taxon>ecological metagenomes</taxon>
    </lineage>
</organism>
<dbReference type="AlphaFoldDB" id="A0A382B6Y1"/>
<gene>
    <name evidence="1" type="ORF">METZ01_LOCUS162218</name>
</gene>
<name>A0A382B6Y1_9ZZZZ</name>
<sequence>MGKTEPAQVYELIAVAGKETEQDKTILKAYHEALELYRKQDWDKAQDAFKAADELEDMFPGRKTNPSRVYIPRCDHWKSNPPGDDWDGVWTLTSK</sequence>
<protein>
    <recommendedName>
        <fullName evidence="2">Tetratricopeptide repeat protein</fullName>
    </recommendedName>
</protein>
<evidence type="ECO:0000313" key="1">
    <source>
        <dbReference type="EMBL" id="SVB09364.1"/>
    </source>
</evidence>
<proteinExistence type="predicted"/>